<reference evidence="7 8" key="1">
    <citation type="journal article" date="2009" name="Stand. Genomic Sci.">
        <title>Complete genome sequence of Jonesia denitrificans type strain (Prevot 55134).</title>
        <authorList>
            <person name="Pukall R."/>
            <person name="Gehrich-Schroter G."/>
            <person name="Lapidus A."/>
            <person name="Nolan M."/>
            <person name="Glavina Del Rio T."/>
            <person name="Lucas S."/>
            <person name="Chen F."/>
            <person name="Tice H."/>
            <person name="Pitluck S."/>
            <person name="Cheng J.F."/>
            <person name="Copeland A."/>
            <person name="Saunders E."/>
            <person name="Brettin T."/>
            <person name="Detter J.C."/>
            <person name="Bruce D."/>
            <person name="Goodwin L."/>
            <person name="Pati A."/>
            <person name="Ivanova N."/>
            <person name="Mavromatis K."/>
            <person name="Ovchinnikova G."/>
            <person name="Chen A."/>
            <person name="Palaniappan K."/>
            <person name="Land M."/>
            <person name="Hauser L."/>
            <person name="Chang Y.J."/>
            <person name="Jeffries C.D."/>
            <person name="Chain P."/>
            <person name="Goker M."/>
            <person name="Bristow J."/>
            <person name="Eisen J.A."/>
            <person name="Markowitz V."/>
            <person name="Hugenholtz P."/>
            <person name="Kyrpides N.C."/>
            <person name="Klenk H.P."/>
            <person name="Han C."/>
        </authorList>
    </citation>
    <scope>NUCLEOTIDE SEQUENCE [LARGE SCALE GENOMIC DNA]</scope>
    <source>
        <strain evidence="8">ATCC 14870 / DSM 20603 / BCRC 15368 / CIP 55.134 / JCM 11481 / NBRC 15587 / NCTC 10816 / Prevot 55134</strain>
    </source>
</reference>
<accession>C7R561</accession>
<keyword evidence="4" id="KW-0804">Transcription</keyword>
<dbReference type="InterPro" id="IPR036390">
    <property type="entry name" value="WH_DNA-bd_sf"/>
</dbReference>
<name>C7R561_JONDD</name>
<dbReference type="InterPro" id="IPR014036">
    <property type="entry name" value="DeoR-like_C"/>
</dbReference>
<feature type="domain" description="HTH deoR-type" evidence="6">
    <location>
        <begin position="3"/>
        <end position="58"/>
    </location>
</feature>
<dbReference type="PANTHER" id="PTHR30363">
    <property type="entry name" value="HTH-TYPE TRANSCRIPTIONAL REGULATOR SRLR-RELATED"/>
    <property type="match status" value="1"/>
</dbReference>
<dbReference type="PROSITE" id="PS51000">
    <property type="entry name" value="HTH_DEOR_2"/>
    <property type="match status" value="1"/>
</dbReference>
<dbReference type="Pfam" id="PF08220">
    <property type="entry name" value="HTH_DeoR"/>
    <property type="match status" value="1"/>
</dbReference>
<sequence>MYAPERHTEILTRARTLGRVEVTTLATELDVTQETIRRDLTALERRGLVRRVHGGAIPVERLGLEPAVSEREHTNPDAKDAIARAALEELPDNGSIIVDAGTTTIRLAALIPQDKELVVVTHSITVAHSLSNHPHVTLHLVGGHVRARTLAAVGPWALSSLQDIHVDVAFVGTNGLSAERGLTTPDMEEAAVKRAIIQSARRTVVLADHSKLGRDEFAFFGPVTAIDTLITDSAADSSMLADIERAGVVVTQA</sequence>
<dbReference type="eggNOG" id="COG1349">
    <property type="taxonomic scope" value="Bacteria"/>
</dbReference>
<gene>
    <name evidence="7" type="ordered locus">Jden_0063</name>
</gene>
<dbReference type="STRING" id="471856.Jden_0063"/>
<dbReference type="RefSeq" id="WP_012805844.1">
    <property type="nucleotide sequence ID" value="NC_013174.1"/>
</dbReference>
<evidence type="ECO:0000256" key="4">
    <source>
        <dbReference type="ARBA" id="ARBA00023163"/>
    </source>
</evidence>
<dbReference type="GO" id="GO:0003700">
    <property type="term" value="F:DNA-binding transcription factor activity"/>
    <property type="evidence" value="ECO:0007669"/>
    <property type="project" value="InterPro"/>
</dbReference>
<dbReference type="EMBL" id="CP001706">
    <property type="protein sequence ID" value="ACV07739.1"/>
    <property type="molecule type" value="Genomic_DNA"/>
</dbReference>
<evidence type="ECO:0000256" key="3">
    <source>
        <dbReference type="ARBA" id="ARBA00023015"/>
    </source>
</evidence>
<evidence type="ECO:0000256" key="2">
    <source>
        <dbReference type="ARBA" id="ARBA00022491"/>
    </source>
</evidence>
<dbReference type="Gene3D" id="1.10.10.10">
    <property type="entry name" value="Winged helix-like DNA-binding domain superfamily/Winged helix DNA-binding domain"/>
    <property type="match status" value="1"/>
</dbReference>
<proteinExistence type="predicted"/>
<dbReference type="InterPro" id="IPR037171">
    <property type="entry name" value="NagB/RpiA_transferase-like"/>
</dbReference>
<dbReference type="InterPro" id="IPR001034">
    <property type="entry name" value="DeoR_HTH"/>
</dbReference>
<comment type="function">
    <text evidence="5">Repressor of the lactose catabolism operon. Galactose-6-phosphate is the inducer.</text>
</comment>
<dbReference type="SMART" id="SM00420">
    <property type="entry name" value="HTH_DEOR"/>
    <property type="match status" value="1"/>
</dbReference>
<dbReference type="Gene3D" id="3.40.50.1360">
    <property type="match status" value="1"/>
</dbReference>
<dbReference type="KEGG" id="jde:Jden_0063"/>
<dbReference type="PANTHER" id="PTHR30363:SF4">
    <property type="entry name" value="GLYCEROL-3-PHOSPHATE REGULON REPRESSOR"/>
    <property type="match status" value="1"/>
</dbReference>
<organism evidence="7 8">
    <name type="scientific">Jonesia denitrificans (strain ATCC 14870 / DSM 20603 / BCRC 15368 / CIP 55.134 / JCM 11481 / NBRC 15587 / NCTC 10816 / Prevot 55134)</name>
    <name type="common">Listeria denitrificans</name>
    <dbReference type="NCBI Taxonomy" id="471856"/>
    <lineage>
        <taxon>Bacteria</taxon>
        <taxon>Bacillati</taxon>
        <taxon>Actinomycetota</taxon>
        <taxon>Actinomycetes</taxon>
        <taxon>Micrococcales</taxon>
        <taxon>Jonesiaceae</taxon>
        <taxon>Jonesia</taxon>
    </lineage>
</organism>
<dbReference type="OrthoDB" id="7688673at2"/>
<dbReference type="SUPFAM" id="SSF46785">
    <property type="entry name" value="Winged helix' DNA-binding domain"/>
    <property type="match status" value="1"/>
</dbReference>
<keyword evidence="2" id="KW-0678">Repressor</keyword>
<keyword evidence="8" id="KW-1185">Reference proteome</keyword>
<keyword evidence="3" id="KW-0805">Transcription regulation</keyword>
<protein>
    <recommendedName>
        <fullName evidence="1">Lactose phosphotransferase system repressor</fullName>
    </recommendedName>
</protein>
<dbReference type="InterPro" id="IPR036388">
    <property type="entry name" value="WH-like_DNA-bd_sf"/>
</dbReference>
<evidence type="ECO:0000313" key="7">
    <source>
        <dbReference type="EMBL" id="ACV07739.1"/>
    </source>
</evidence>
<dbReference type="HOGENOM" id="CLU_060699_1_4_11"/>
<evidence type="ECO:0000313" key="8">
    <source>
        <dbReference type="Proteomes" id="UP000000628"/>
    </source>
</evidence>
<dbReference type="Proteomes" id="UP000000628">
    <property type="component" value="Chromosome"/>
</dbReference>
<evidence type="ECO:0000256" key="1">
    <source>
        <dbReference type="ARBA" id="ARBA00021390"/>
    </source>
</evidence>
<dbReference type="InterPro" id="IPR050313">
    <property type="entry name" value="Carb_Metab_HTH_regulators"/>
</dbReference>
<dbReference type="SUPFAM" id="SSF100950">
    <property type="entry name" value="NagB/RpiA/CoA transferase-like"/>
    <property type="match status" value="1"/>
</dbReference>
<dbReference type="PRINTS" id="PR00037">
    <property type="entry name" value="HTHLACR"/>
</dbReference>
<dbReference type="SMART" id="SM01134">
    <property type="entry name" value="DeoRC"/>
    <property type="match status" value="1"/>
</dbReference>
<dbReference type="AlphaFoldDB" id="C7R561"/>
<evidence type="ECO:0000256" key="5">
    <source>
        <dbReference type="ARBA" id="ARBA00024937"/>
    </source>
</evidence>
<evidence type="ECO:0000259" key="6">
    <source>
        <dbReference type="PROSITE" id="PS51000"/>
    </source>
</evidence>
<dbReference type="Pfam" id="PF00455">
    <property type="entry name" value="DeoRC"/>
    <property type="match status" value="1"/>
</dbReference>